<reference evidence="13" key="1">
    <citation type="submission" date="2020-05" db="EMBL/GenBank/DDBJ databases">
        <authorList>
            <person name="Chiriac C."/>
            <person name="Salcher M."/>
            <person name="Ghai R."/>
            <person name="Kavagutti S V."/>
        </authorList>
    </citation>
    <scope>NUCLEOTIDE SEQUENCE</scope>
</reference>
<dbReference type="InterPro" id="IPR019999">
    <property type="entry name" value="Anth_synth_I-like"/>
</dbReference>
<proteinExistence type="inferred from homology"/>
<dbReference type="GO" id="GO:0000162">
    <property type="term" value="P:L-tryptophan biosynthetic process"/>
    <property type="evidence" value="ECO:0007669"/>
    <property type="project" value="UniProtKB-UniPathway"/>
</dbReference>
<keyword evidence="7" id="KW-0822">Tryptophan biosynthesis</keyword>
<dbReference type="GO" id="GO:0004049">
    <property type="term" value="F:anthranilate synthase activity"/>
    <property type="evidence" value="ECO:0007669"/>
    <property type="project" value="UniProtKB-EC"/>
</dbReference>
<dbReference type="UniPathway" id="UPA00035">
    <property type="reaction ID" value="UER00040"/>
</dbReference>
<keyword evidence="5" id="KW-0028">Amino-acid biosynthesis</keyword>
<gene>
    <name evidence="13" type="ORF">UFOPK4410_00039</name>
</gene>
<evidence type="ECO:0000256" key="1">
    <source>
        <dbReference type="ARBA" id="ARBA00001946"/>
    </source>
</evidence>
<dbReference type="InterPro" id="IPR015890">
    <property type="entry name" value="Chorismate_C"/>
</dbReference>
<evidence type="ECO:0000256" key="5">
    <source>
        <dbReference type="ARBA" id="ARBA00022605"/>
    </source>
</evidence>
<evidence type="ECO:0000256" key="9">
    <source>
        <dbReference type="ARBA" id="ARBA00023141"/>
    </source>
</evidence>
<dbReference type="Pfam" id="PF04715">
    <property type="entry name" value="Anth_synt_I_N"/>
    <property type="match status" value="1"/>
</dbReference>
<evidence type="ECO:0000313" key="13">
    <source>
        <dbReference type="EMBL" id="CAB5102678.1"/>
    </source>
</evidence>
<keyword evidence="10" id="KW-0456">Lyase</keyword>
<dbReference type="InterPro" id="IPR005801">
    <property type="entry name" value="ADC_synthase"/>
</dbReference>
<dbReference type="PANTHER" id="PTHR11236:SF46">
    <property type="entry name" value="ANTHRANILATE SYNTHASE COMPONENT 1"/>
    <property type="match status" value="1"/>
</dbReference>
<feature type="domain" description="Chorismate-utilising enzyme C-terminal" evidence="11">
    <location>
        <begin position="224"/>
        <end position="477"/>
    </location>
</feature>
<dbReference type="EC" id="4.1.3.27" evidence="4"/>
<keyword evidence="9" id="KW-0057">Aromatic amino acid biosynthesis</keyword>
<evidence type="ECO:0000259" key="11">
    <source>
        <dbReference type="Pfam" id="PF00425"/>
    </source>
</evidence>
<evidence type="ECO:0000256" key="8">
    <source>
        <dbReference type="ARBA" id="ARBA00022842"/>
    </source>
</evidence>
<comment type="similarity">
    <text evidence="3">Belongs to the anthranilate synthase component I family.</text>
</comment>
<feature type="domain" description="Anthranilate synthase component I N-terminal" evidence="12">
    <location>
        <begin position="26"/>
        <end position="166"/>
    </location>
</feature>
<comment type="pathway">
    <text evidence="2">Amino-acid biosynthesis; L-tryptophan biosynthesis; L-tryptophan from chorismate: step 1/5.</text>
</comment>
<dbReference type="NCBIfam" id="NF010086">
    <property type="entry name" value="PRK13571.1"/>
    <property type="match status" value="1"/>
</dbReference>
<evidence type="ECO:0000256" key="6">
    <source>
        <dbReference type="ARBA" id="ARBA00022723"/>
    </source>
</evidence>
<name>A0A6J7VMI9_9ZZZZ</name>
<dbReference type="InterPro" id="IPR006805">
    <property type="entry name" value="Anth_synth_I_N"/>
</dbReference>
<accession>A0A6J7VMI9</accession>
<dbReference type="NCBIfam" id="TIGR00564">
    <property type="entry name" value="trpE_most"/>
    <property type="match status" value="1"/>
</dbReference>
<organism evidence="13">
    <name type="scientific">freshwater metagenome</name>
    <dbReference type="NCBI Taxonomy" id="449393"/>
    <lineage>
        <taxon>unclassified sequences</taxon>
        <taxon>metagenomes</taxon>
        <taxon>ecological metagenomes</taxon>
    </lineage>
</organism>
<keyword evidence="6" id="KW-0479">Metal-binding</keyword>
<evidence type="ECO:0000256" key="7">
    <source>
        <dbReference type="ARBA" id="ARBA00022822"/>
    </source>
</evidence>
<dbReference type="Pfam" id="PF00425">
    <property type="entry name" value="Chorismate_bind"/>
    <property type="match status" value="1"/>
</dbReference>
<comment type="cofactor">
    <cofactor evidence="1">
        <name>Mg(2+)</name>
        <dbReference type="ChEBI" id="CHEBI:18420"/>
    </cofactor>
</comment>
<evidence type="ECO:0000256" key="3">
    <source>
        <dbReference type="ARBA" id="ARBA00009562"/>
    </source>
</evidence>
<evidence type="ECO:0000256" key="10">
    <source>
        <dbReference type="ARBA" id="ARBA00023239"/>
    </source>
</evidence>
<dbReference type="PANTHER" id="PTHR11236">
    <property type="entry name" value="AMINOBENZOATE/ANTHRANILATE SYNTHASE"/>
    <property type="match status" value="1"/>
</dbReference>
<dbReference type="SUPFAM" id="SSF56322">
    <property type="entry name" value="ADC synthase"/>
    <property type="match status" value="1"/>
</dbReference>
<sequence length="494" mass="53630">MNLEAFRAYAKVSNVIPVSRRLLADGETPLGIYRKLAKDAPNTFLLESAEHGGAWSRYSFIGVRSEAVLSESDGLAYWQGNPPAGAPSGIDPLEALRLTTAHLKSPKIEGLPPLTGGLVGFMAYDVVRRLEKLPNLSSKDLPLPELSFMLTSDLAVLDHSDGTITLIANAINWDGSDARIDEAFAACNDRLDRMQGDLAKALAGDVAKIELHGPPTFNSTIAPEDFKSKILEAKEEILAGEAFQIVLSQRFSMECTADALDVYRMLRLNNPSPYMYLFRFTDGIDVVGSSPEALIKVNGSDVMIHPIAGTRKRSASPEEDHRLGEELLADPKERAEHLMLVDLGRNDLGRVCRPGTVEVIDFMHIERYSHVMHIVSTVTGSLDTHSSAVDALFSVFPAGTLSGAPKPRAMEIIERLEPTRRGLYGGIVGYLDFTGNIDTCIAIRTALIHDGTAYVQAGAGVVADSDPESENQECYNKAAAVLRAIDSANRLRGE</sequence>
<keyword evidence="8" id="KW-0460">Magnesium</keyword>
<evidence type="ECO:0000256" key="4">
    <source>
        <dbReference type="ARBA" id="ARBA00012266"/>
    </source>
</evidence>
<dbReference type="GO" id="GO:0046872">
    <property type="term" value="F:metal ion binding"/>
    <property type="evidence" value="ECO:0007669"/>
    <property type="project" value="UniProtKB-KW"/>
</dbReference>
<dbReference type="PRINTS" id="PR00095">
    <property type="entry name" value="ANTSNTHASEI"/>
</dbReference>
<protein>
    <recommendedName>
        <fullName evidence="4">anthranilate synthase</fullName>
        <ecNumber evidence="4">4.1.3.27</ecNumber>
    </recommendedName>
</protein>
<dbReference type="EMBL" id="CAFBRV010000001">
    <property type="protein sequence ID" value="CAB5102678.1"/>
    <property type="molecule type" value="Genomic_DNA"/>
</dbReference>
<evidence type="ECO:0000259" key="12">
    <source>
        <dbReference type="Pfam" id="PF04715"/>
    </source>
</evidence>
<dbReference type="InterPro" id="IPR005256">
    <property type="entry name" value="Anth_synth_I_PabB"/>
</dbReference>
<dbReference type="AlphaFoldDB" id="A0A6J7VMI9"/>
<evidence type="ECO:0000256" key="2">
    <source>
        <dbReference type="ARBA" id="ARBA00004873"/>
    </source>
</evidence>
<dbReference type="Gene3D" id="3.60.120.10">
    <property type="entry name" value="Anthranilate synthase"/>
    <property type="match status" value="1"/>
</dbReference>